<keyword evidence="1" id="KW-0812">Transmembrane</keyword>
<gene>
    <name evidence="2" type="ORF">LOM8899_02927</name>
</gene>
<keyword evidence="1" id="KW-0472">Membrane</keyword>
<name>A0A238LGJ9_9RHOB</name>
<keyword evidence="1" id="KW-1133">Transmembrane helix</keyword>
<accession>A0A238LGJ9</accession>
<dbReference type="RefSeq" id="WP_093992930.1">
    <property type="nucleotide sequence ID" value="NZ_FXZK01000005.1"/>
</dbReference>
<evidence type="ECO:0000256" key="1">
    <source>
        <dbReference type="SAM" id="Phobius"/>
    </source>
</evidence>
<dbReference type="EMBL" id="FXZK01000005">
    <property type="protein sequence ID" value="SMY08771.1"/>
    <property type="molecule type" value="Genomic_DNA"/>
</dbReference>
<organism evidence="2 3">
    <name type="scientific">Flavimaricola marinus</name>
    <dbReference type="NCBI Taxonomy" id="1819565"/>
    <lineage>
        <taxon>Bacteria</taxon>
        <taxon>Pseudomonadati</taxon>
        <taxon>Pseudomonadota</taxon>
        <taxon>Alphaproteobacteria</taxon>
        <taxon>Rhodobacterales</taxon>
        <taxon>Paracoccaceae</taxon>
        <taxon>Flavimaricola</taxon>
    </lineage>
</organism>
<dbReference type="AlphaFoldDB" id="A0A238LGJ9"/>
<reference evidence="2 3" key="1">
    <citation type="submission" date="2017-05" db="EMBL/GenBank/DDBJ databases">
        <authorList>
            <person name="Song R."/>
            <person name="Chenine A.L."/>
            <person name="Ruprecht R.M."/>
        </authorList>
    </citation>
    <scope>NUCLEOTIDE SEQUENCE [LARGE SCALE GENOMIC DNA]</scope>
    <source>
        <strain evidence="2 3">CECT 8899</strain>
    </source>
</reference>
<evidence type="ECO:0000313" key="3">
    <source>
        <dbReference type="Proteomes" id="UP000201613"/>
    </source>
</evidence>
<sequence length="339" mass="36222">MTALKEYARLESTGLWRATPEDQRREVGLSFGEATLVITDSANRPLTHWSLPAISRINPGKLPALFTPDPDGTETLEIEDDTMIDAIEQVRRSLARARPRPGRLRQSVGGLVLLTCLGLGVFWLPGALTRQTLSVVPPVKRSEIGATLLGHLQRLTGASCRNPLGTQALAQLKERVLGRDAPGQILVLPGGLNQPVYLPGGIILLTQQMVEGTSDPSVIAGYVLAAALSRTEADPLEPVLADAGFGTTLRLLTTGDIPTDALQNYATKLVISPPPRAGADVLGPGFETAQVPLAPYAYALDPSGETVIDLIEADRLSNQDLPIILTDGEWVSLQNICQI</sequence>
<keyword evidence="3" id="KW-1185">Reference proteome</keyword>
<proteinExistence type="predicted"/>
<protein>
    <submittedName>
        <fullName evidence="2">Uncharacterized protein</fullName>
    </submittedName>
</protein>
<evidence type="ECO:0000313" key="2">
    <source>
        <dbReference type="EMBL" id="SMY08771.1"/>
    </source>
</evidence>
<dbReference type="Proteomes" id="UP000201613">
    <property type="component" value="Unassembled WGS sequence"/>
</dbReference>
<feature type="transmembrane region" description="Helical" evidence="1">
    <location>
        <begin position="108"/>
        <end position="128"/>
    </location>
</feature>
<dbReference type="OrthoDB" id="7822309at2"/>